<dbReference type="Proteomes" id="UP000070352">
    <property type="component" value="Unassembled WGS sequence"/>
</dbReference>
<evidence type="ECO:0000313" key="1">
    <source>
        <dbReference type="EMBL" id="KXG42992.1"/>
    </source>
</evidence>
<protein>
    <submittedName>
        <fullName evidence="1">Uncharacterized protein</fullName>
    </submittedName>
</protein>
<proteinExistence type="predicted"/>
<keyword evidence="2" id="KW-1185">Reference proteome</keyword>
<sequence>MEQKIKRIMPHFDVAILLSMCGLGIRPEDIHDEPIFLEASPNHPFNSTVEALVLPGIFILIMA</sequence>
<organism evidence="1 2">
    <name type="scientific">Tepidibacillus decaturensis</name>
    <dbReference type="NCBI Taxonomy" id="1413211"/>
    <lineage>
        <taxon>Bacteria</taxon>
        <taxon>Bacillati</taxon>
        <taxon>Bacillota</taxon>
        <taxon>Bacilli</taxon>
        <taxon>Bacillales</taxon>
        <taxon>Bacillaceae</taxon>
        <taxon>Tepidibacillus</taxon>
    </lineage>
</organism>
<dbReference type="AlphaFoldDB" id="A0A135L1W3"/>
<name>A0A135L1W3_9BACI</name>
<dbReference type="STRING" id="1413211.U473_02340"/>
<comment type="caution">
    <text evidence="1">The sequence shown here is derived from an EMBL/GenBank/DDBJ whole genome shotgun (WGS) entry which is preliminary data.</text>
</comment>
<accession>A0A135L1W3</accession>
<evidence type="ECO:0000313" key="2">
    <source>
        <dbReference type="Proteomes" id="UP000070352"/>
    </source>
</evidence>
<dbReference type="Gene3D" id="2.40.50.100">
    <property type="match status" value="1"/>
</dbReference>
<reference evidence="1 2" key="1">
    <citation type="submission" date="2016-02" db="EMBL/GenBank/DDBJ databases">
        <title>Draft Genome for Tepidibacillus decaturensis nov. sp. Strain Z9, an Anaerobic, Moderately Thermophilic and Heterotrophic Bacterium from Deep Subsurface of the Illinois Basin, USA.</title>
        <authorList>
            <person name="Dong Y."/>
            <person name="Chang J.Y."/>
            <person name="Sanford R."/>
            <person name="Fouke B.W."/>
        </authorList>
    </citation>
    <scope>NUCLEOTIDE SEQUENCE [LARGE SCALE GENOMIC DNA]</scope>
    <source>
        <strain evidence="1 2">Z9</strain>
    </source>
</reference>
<gene>
    <name evidence="1" type="ORF">U473_02340</name>
</gene>
<dbReference type="RefSeq" id="WP_068722962.1">
    <property type="nucleotide sequence ID" value="NZ_LSKU01000001.1"/>
</dbReference>
<dbReference type="EMBL" id="LSKU01000001">
    <property type="protein sequence ID" value="KXG42992.1"/>
    <property type="molecule type" value="Genomic_DNA"/>
</dbReference>